<dbReference type="FunCoup" id="F2LV01">
    <property type="interactions" value="105"/>
</dbReference>
<sequence>MEIFIVSIGNEILEGSILDTNSNYLARRLKEEGFSVSGIFAVGDSLNELEQLLSQLMRKEAIIITTGGLGPTFDDKTTQAVSKACKKRLKLNKSVYFDILSKVKAKGVKLKTSHTRQAYLPEGAKILPNHNGTAAGIFLKCNQSYFICMPGVPSEMKPMFENYAIKNIKEIIKPIKLYRCDFKLIGVPESDADEFLKRTNTQNIKIILNAMEGELAIRTLSEDKDILEDLKKNLFEKFGYKLYSTKNQTIEDVLSEELEKEDLTIAFLESITAGYLALLMFDKAPFIGSFVSDANIRIDDAFEKADIVACPCNLVGNEFDLHLRINSDEITQTLRYMGNINFMRKSISKRTLGFIYETLKSS</sequence>
<dbReference type="InterPro" id="IPR036425">
    <property type="entry name" value="MoaB/Mog-like_dom_sf"/>
</dbReference>
<name>F2LV01_HIPMA</name>
<dbReference type="Proteomes" id="UP000008139">
    <property type="component" value="Chromosome"/>
</dbReference>
<dbReference type="InParanoid" id="F2LV01"/>
<dbReference type="KEGG" id="hmr:Hipma_0615"/>
<reference evidence="3" key="2">
    <citation type="submission" date="2011-03" db="EMBL/GenBank/DDBJ databases">
        <title>The complete genome of Hippea maritima DSM 10411.</title>
        <authorList>
            <consortium name="US DOE Joint Genome Institute (JGI-PGF)"/>
            <person name="Lucas S."/>
            <person name="Copeland A."/>
            <person name="Lapidus A."/>
            <person name="Bruce D."/>
            <person name="Goodwin L."/>
            <person name="Pitluck S."/>
            <person name="Peters L."/>
            <person name="Kyrpides N."/>
            <person name="Mavromatis K."/>
            <person name="Pagani I."/>
            <person name="Ivanova N."/>
            <person name="Mikhailova N."/>
            <person name="Lu M."/>
            <person name="Detter J.C."/>
            <person name="Tapia R."/>
            <person name="Han C."/>
            <person name="Land M."/>
            <person name="Hauser L."/>
            <person name="Markowitz V."/>
            <person name="Cheng J.-F."/>
            <person name="Hugenholtz P."/>
            <person name="Woyke T."/>
            <person name="Wu D."/>
            <person name="Spring S."/>
            <person name="Schroeder M."/>
            <person name="Brambilla E."/>
            <person name="Klenk H.-P."/>
            <person name="Eisen J.A."/>
        </authorList>
    </citation>
    <scope>NUCLEOTIDE SEQUENCE [LARGE SCALE GENOMIC DNA]</scope>
    <source>
        <strain evidence="3">ATCC 700847 / DSM 10411 / MH2</strain>
    </source>
</reference>
<feature type="domain" description="MoaB/Mog" evidence="1">
    <location>
        <begin position="4"/>
        <end position="171"/>
    </location>
</feature>
<organism evidence="2 3">
    <name type="scientific">Hippea maritima (strain ATCC 700847 / DSM 10411 / MH2)</name>
    <dbReference type="NCBI Taxonomy" id="760142"/>
    <lineage>
        <taxon>Bacteria</taxon>
        <taxon>Pseudomonadati</taxon>
        <taxon>Campylobacterota</taxon>
        <taxon>Desulfurellia</taxon>
        <taxon>Desulfurellales</taxon>
        <taxon>Hippeaceae</taxon>
        <taxon>Hippea</taxon>
    </lineage>
</organism>
<dbReference type="Pfam" id="PF00994">
    <property type="entry name" value="MoCF_biosynth"/>
    <property type="match status" value="1"/>
</dbReference>
<dbReference type="STRING" id="760142.Hipma_0615"/>
<dbReference type="SUPFAM" id="SSF53218">
    <property type="entry name" value="Molybdenum cofactor biosynthesis proteins"/>
    <property type="match status" value="1"/>
</dbReference>
<protein>
    <submittedName>
        <fullName evidence="2">Molybdopterin binding domain protein</fullName>
    </submittedName>
</protein>
<dbReference type="InterPro" id="IPR050101">
    <property type="entry name" value="CinA"/>
</dbReference>
<dbReference type="eggNOG" id="COG1058">
    <property type="taxonomic scope" value="Bacteria"/>
</dbReference>
<proteinExistence type="predicted"/>
<gene>
    <name evidence="2" type="ordered locus">Hipma_0615</name>
</gene>
<dbReference type="OrthoDB" id="9801454at2"/>
<keyword evidence="3" id="KW-1185">Reference proteome</keyword>
<evidence type="ECO:0000313" key="3">
    <source>
        <dbReference type="Proteomes" id="UP000008139"/>
    </source>
</evidence>
<dbReference type="SMART" id="SM00852">
    <property type="entry name" value="MoCF_biosynth"/>
    <property type="match status" value="1"/>
</dbReference>
<dbReference type="PANTHER" id="PTHR13939:SF0">
    <property type="entry name" value="NMN AMIDOHYDROLASE-LIKE PROTEIN YFAY"/>
    <property type="match status" value="1"/>
</dbReference>
<dbReference type="HOGENOM" id="CLU_030805_9_3_7"/>
<dbReference type="PANTHER" id="PTHR13939">
    <property type="entry name" value="NICOTINAMIDE-NUCLEOTIDE AMIDOHYDROLASE PNCC"/>
    <property type="match status" value="1"/>
</dbReference>
<dbReference type="InterPro" id="IPR001453">
    <property type="entry name" value="MoaB/Mog_dom"/>
</dbReference>
<reference evidence="2 3" key="1">
    <citation type="journal article" date="2011" name="Stand. Genomic Sci.">
        <title>Complete genome sequence of the thermophilic sulfur-reducer Hippea maritima type strain (MH(2)).</title>
        <authorList>
            <person name="Huntemann M."/>
            <person name="Lu M."/>
            <person name="Nolan M."/>
            <person name="Lapidus A."/>
            <person name="Lucas S."/>
            <person name="Hammon N."/>
            <person name="Deshpande S."/>
            <person name="Cheng J.F."/>
            <person name="Tapia R."/>
            <person name="Han C."/>
            <person name="Goodwin L."/>
            <person name="Pitluck S."/>
            <person name="Liolios K."/>
            <person name="Pagani I."/>
            <person name="Ivanova N."/>
            <person name="Ovchinikova G."/>
            <person name="Pati A."/>
            <person name="Chen A."/>
            <person name="Palaniappan K."/>
            <person name="Land M."/>
            <person name="Hauser L."/>
            <person name="Jeffries C.D."/>
            <person name="Detter J.C."/>
            <person name="Brambilla E.M."/>
            <person name="Rohde M."/>
            <person name="Spring S."/>
            <person name="Goker M."/>
            <person name="Woyke T."/>
            <person name="Bristow J."/>
            <person name="Eisen J.A."/>
            <person name="Markowitz V."/>
            <person name="Hugenholtz P."/>
            <person name="Kyrpides N.C."/>
            <person name="Klenk H.P."/>
            <person name="Mavromatis K."/>
        </authorList>
    </citation>
    <scope>NUCLEOTIDE SEQUENCE [LARGE SCALE GENOMIC DNA]</scope>
    <source>
        <strain evidence="3">ATCC 700847 / DSM 10411 / MH2</strain>
    </source>
</reference>
<evidence type="ECO:0000313" key="2">
    <source>
        <dbReference type="EMBL" id="AEA33585.1"/>
    </source>
</evidence>
<dbReference type="Gene3D" id="3.40.980.10">
    <property type="entry name" value="MoaB/Mog-like domain"/>
    <property type="match status" value="1"/>
</dbReference>
<evidence type="ECO:0000259" key="1">
    <source>
        <dbReference type="SMART" id="SM00852"/>
    </source>
</evidence>
<accession>F2LV01</accession>
<dbReference type="CDD" id="cd00885">
    <property type="entry name" value="cinA"/>
    <property type="match status" value="1"/>
</dbReference>
<dbReference type="RefSeq" id="WP_013681626.1">
    <property type="nucleotide sequence ID" value="NC_015318.1"/>
</dbReference>
<dbReference type="EMBL" id="CP002606">
    <property type="protein sequence ID" value="AEA33585.1"/>
    <property type="molecule type" value="Genomic_DNA"/>
</dbReference>
<dbReference type="AlphaFoldDB" id="F2LV01"/>